<keyword evidence="1" id="KW-0472">Membrane</keyword>
<name>A0ABT9MVE5_9ACTN</name>
<protein>
    <recommendedName>
        <fullName evidence="4">Transmembrane protein</fullName>
    </recommendedName>
</protein>
<evidence type="ECO:0000313" key="3">
    <source>
        <dbReference type="Proteomes" id="UP001240984"/>
    </source>
</evidence>
<keyword evidence="3" id="KW-1185">Reference proteome</keyword>
<proteinExistence type="predicted"/>
<feature type="transmembrane region" description="Helical" evidence="1">
    <location>
        <begin position="129"/>
        <end position="150"/>
    </location>
</feature>
<dbReference type="EMBL" id="JAUSRA010000001">
    <property type="protein sequence ID" value="MDP9795410.1"/>
    <property type="molecule type" value="Genomic_DNA"/>
</dbReference>
<feature type="transmembrane region" description="Helical" evidence="1">
    <location>
        <begin position="100"/>
        <end position="123"/>
    </location>
</feature>
<organism evidence="2 3">
    <name type="scientific">Catenuloplanes nepalensis</name>
    <dbReference type="NCBI Taxonomy" id="587533"/>
    <lineage>
        <taxon>Bacteria</taxon>
        <taxon>Bacillati</taxon>
        <taxon>Actinomycetota</taxon>
        <taxon>Actinomycetes</taxon>
        <taxon>Micromonosporales</taxon>
        <taxon>Micromonosporaceae</taxon>
        <taxon>Catenuloplanes</taxon>
    </lineage>
</organism>
<keyword evidence="1" id="KW-0812">Transmembrane</keyword>
<feature type="transmembrane region" description="Helical" evidence="1">
    <location>
        <begin position="49"/>
        <end position="70"/>
    </location>
</feature>
<dbReference type="RefSeq" id="WP_306831203.1">
    <property type="nucleotide sequence ID" value="NZ_JAUSRA010000001.1"/>
</dbReference>
<dbReference type="Proteomes" id="UP001240984">
    <property type="component" value="Unassembled WGS sequence"/>
</dbReference>
<evidence type="ECO:0000256" key="1">
    <source>
        <dbReference type="SAM" id="Phobius"/>
    </source>
</evidence>
<sequence length="159" mass="17116">MAISDALIRWFSARPHLVGSSVALLLVIAAGQGVLETLLRPHFNGATLVAVLLFGYAVGWWSAAGAMLWLDKRRWSTVWRAPREERGPTPTPIRDNVRKLLFVLGMTAAVIGVVFLPLMVIGWEHVEGWGALIGAVISGAGLVLAGLSYAHARNGKPKT</sequence>
<evidence type="ECO:0008006" key="4">
    <source>
        <dbReference type="Google" id="ProtNLM"/>
    </source>
</evidence>
<keyword evidence="1" id="KW-1133">Transmembrane helix</keyword>
<comment type="caution">
    <text evidence="2">The sequence shown here is derived from an EMBL/GenBank/DDBJ whole genome shotgun (WGS) entry which is preliminary data.</text>
</comment>
<reference evidence="2 3" key="1">
    <citation type="submission" date="2023-07" db="EMBL/GenBank/DDBJ databases">
        <title>Sequencing the genomes of 1000 actinobacteria strains.</title>
        <authorList>
            <person name="Klenk H.-P."/>
        </authorList>
    </citation>
    <scope>NUCLEOTIDE SEQUENCE [LARGE SCALE GENOMIC DNA]</scope>
    <source>
        <strain evidence="2 3">DSM 44710</strain>
    </source>
</reference>
<accession>A0ABT9MVE5</accession>
<gene>
    <name evidence="2" type="ORF">J2S43_003922</name>
</gene>
<evidence type="ECO:0000313" key="2">
    <source>
        <dbReference type="EMBL" id="MDP9795410.1"/>
    </source>
</evidence>